<sequence>MILQSEFAKIDDALDICVSMEEDLNECLNNVEAMIQKYNAPGRYTISMDPFAEDFQLNTSESTDLDGSSIVSGDSELDMLSQLYGARSAQELDESYVDVRYKFIKLKRSYEGALTHFQRIVDCADRQHKISHRIFMNSQDSKGKLCRH</sequence>
<protein>
    <submittedName>
        <fullName evidence="2">Uncharacterized protein LOC117141815</fullName>
    </submittedName>
</protein>
<dbReference type="AlphaFoldDB" id="A0A6P8KAW5"/>
<keyword evidence="1" id="KW-1185">Reference proteome</keyword>
<organism evidence="1 2">
    <name type="scientific">Drosophila mauritiana</name>
    <name type="common">Fruit fly</name>
    <dbReference type="NCBI Taxonomy" id="7226"/>
    <lineage>
        <taxon>Eukaryota</taxon>
        <taxon>Metazoa</taxon>
        <taxon>Ecdysozoa</taxon>
        <taxon>Arthropoda</taxon>
        <taxon>Hexapoda</taxon>
        <taxon>Insecta</taxon>
        <taxon>Pterygota</taxon>
        <taxon>Neoptera</taxon>
        <taxon>Endopterygota</taxon>
        <taxon>Diptera</taxon>
        <taxon>Brachycera</taxon>
        <taxon>Muscomorpha</taxon>
        <taxon>Ephydroidea</taxon>
        <taxon>Drosophilidae</taxon>
        <taxon>Drosophila</taxon>
        <taxon>Sophophora</taxon>
    </lineage>
</organism>
<proteinExistence type="predicted"/>
<evidence type="ECO:0000313" key="1">
    <source>
        <dbReference type="Proteomes" id="UP000515162"/>
    </source>
</evidence>
<reference evidence="2" key="1">
    <citation type="submission" date="2025-08" db="UniProtKB">
        <authorList>
            <consortium name="RefSeq"/>
        </authorList>
    </citation>
    <scope>IDENTIFICATION</scope>
    <source>
        <strain evidence="2">Mau12</strain>
        <tissue evidence="2">Whole Body</tissue>
    </source>
</reference>
<accession>A0A6P8KAW5</accession>
<gene>
    <name evidence="2" type="primary">LOC117141815</name>
</gene>
<name>A0A6P8KAW5_DROMA</name>
<evidence type="ECO:0000313" key="2">
    <source>
        <dbReference type="RefSeq" id="XP_033161359.1"/>
    </source>
</evidence>
<dbReference type="GeneID" id="117141815"/>
<dbReference type="RefSeq" id="XP_033161359.1">
    <property type="nucleotide sequence ID" value="XM_033305468.1"/>
</dbReference>
<dbReference type="Proteomes" id="UP000515162">
    <property type="component" value="Chromosome 3L"/>
</dbReference>